<evidence type="ECO:0000256" key="3">
    <source>
        <dbReference type="ARBA" id="ARBA00004961"/>
    </source>
</evidence>
<proteinExistence type="inferred from homology"/>
<sequence length="234" mass="25242">MAEPAFHRYETREALAEALAAGVAAVLAGAIATEGEARLAVSGGSTPKLFFEKLSGAEIDWHEVTVTLVDERWVPEENARSNAAMLRRHLLTGRAAAAHFVPFYEPSDMPEEVLDTLNDRFHRIGRNFDAVILGMGNDGHTASWFPHAPGLAGCLDPNTDDAVAIVHPLDQDEARVTLTFPMIADARFLAIHIEGEEKLKTLEAARAAGAVEAMPVRAVFGAARPGPLDVFWAP</sequence>
<dbReference type="InterPro" id="IPR039104">
    <property type="entry name" value="6PGL"/>
</dbReference>
<evidence type="ECO:0000256" key="7">
    <source>
        <dbReference type="RuleBase" id="RU365095"/>
    </source>
</evidence>
<dbReference type="EC" id="3.1.1.31" evidence="5 7"/>
<reference evidence="9 10" key="1">
    <citation type="submission" date="2019-03" db="EMBL/GenBank/DDBJ databases">
        <title>Jiella endophytica sp. nov., a novel endophytic bacterium isolated from root of Ficus microcarpa Linn. f.</title>
        <authorList>
            <person name="Tuo L."/>
        </authorList>
    </citation>
    <scope>NUCLEOTIDE SEQUENCE [LARGE SCALE GENOMIC DNA]</scope>
    <source>
        <strain evidence="9 10">CBS5Q-3</strain>
    </source>
</reference>
<evidence type="ECO:0000313" key="9">
    <source>
        <dbReference type="EMBL" id="TFF21997.1"/>
    </source>
</evidence>
<dbReference type="Pfam" id="PF01182">
    <property type="entry name" value="Glucosamine_iso"/>
    <property type="match status" value="1"/>
</dbReference>
<protein>
    <recommendedName>
        <fullName evidence="6 7">6-phosphogluconolactonase</fullName>
        <shortName evidence="7">6PGL</shortName>
        <ecNumber evidence="5 7">3.1.1.31</ecNumber>
    </recommendedName>
</protein>
<comment type="caution">
    <text evidence="9">The sequence shown here is derived from an EMBL/GenBank/DDBJ whole genome shotgun (WGS) entry which is preliminary data.</text>
</comment>
<dbReference type="OrthoDB" id="9810967at2"/>
<dbReference type="SUPFAM" id="SSF100950">
    <property type="entry name" value="NagB/RpiA/CoA transferase-like"/>
    <property type="match status" value="1"/>
</dbReference>
<organism evidence="9 10">
    <name type="scientific">Jiella endophytica</name>
    <dbReference type="NCBI Taxonomy" id="2558362"/>
    <lineage>
        <taxon>Bacteria</taxon>
        <taxon>Pseudomonadati</taxon>
        <taxon>Pseudomonadota</taxon>
        <taxon>Alphaproteobacteria</taxon>
        <taxon>Hyphomicrobiales</taxon>
        <taxon>Aurantimonadaceae</taxon>
        <taxon>Jiella</taxon>
    </lineage>
</organism>
<keyword evidence="10" id="KW-1185">Reference proteome</keyword>
<evidence type="ECO:0000256" key="1">
    <source>
        <dbReference type="ARBA" id="ARBA00000832"/>
    </source>
</evidence>
<dbReference type="UniPathway" id="UPA00115">
    <property type="reaction ID" value="UER00409"/>
</dbReference>
<evidence type="ECO:0000256" key="2">
    <source>
        <dbReference type="ARBA" id="ARBA00002681"/>
    </source>
</evidence>
<name>A0A4Y8RJI0_9HYPH</name>
<dbReference type="InterPro" id="IPR037171">
    <property type="entry name" value="NagB/RpiA_transferase-like"/>
</dbReference>
<dbReference type="AlphaFoldDB" id="A0A4Y8RJI0"/>
<dbReference type="Proteomes" id="UP000298179">
    <property type="component" value="Unassembled WGS sequence"/>
</dbReference>
<dbReference type="PANTHER" id="PTHR11054">
    <property type="entry name" value="6-PHOSPHOGLUCONOLACTONASE"/>
    <property type="match status" value="1"/>
</dbReference>
<evidence type="ECO:0000256" key="6">
    <source>
        <dbReference type="ARBA" id="ARBA00020337"/>
    </source>
</evidence>
<feature type="domain" description="Glucosamine/galactosamine-6-phosphate isomerase" evidence="8">
    <location>
        <begin position="11"/>
        <end position="220"/>
    </location>
</feature>
<dbReference type="CDD" id="cd01400">
    <property type="entry name" value="6PGL"/>
    <property type="match status" value="1"/>
</dbReference>
<dbReference type="GO" id="GO:0017057">
    <property type="term" value="F:6-phosphogluconolactonase activity"/>
    <property type="evidence" value="ECO:0007669"/>
    <property type="project" value="UniProtKB-UniRule"/>
</dbReference>
<accession>A0A4Y8RJI0</accession>
<dbReference type="Gene3D" id="3.40.50.1360">
    <property type="match status" value="1"/>
</dbReference>
<dbReference type="GO" id="GO:0006098">
    <property type="term" value="P:pentose-phosphate shunt"/>
    <property type="evidence" value="ECO:0007669"/>
    <property type="project" value="UniProtKB-UniPathway"/>
</dbReference>
<dbReference type="InterPro" id="IPR005900">
    <property type="entry name" value="6-phosphogluconolactonase_DevB"/>
</dbReference>
<gene>
    <name evidence="7 9" type="primary">pgl</name>
    <name evidence="9" type="ORF">E3C22_15215</name>
</gene>
<comment type="function">
    <text evidence="2 7">Hydrolysis of 6-phosphogluconolactone to 6-phosphogluconate.</text>
</comment>
<dbReference type="EMBL" id="SOZD01000004">
    <property type="protein sequence ID" value="TFF21997.1"/>
    <property type="molecule type" value="Genomic_DNA"/>
</dbReference>
<keyword evidence="7 9" id="KW-0378">Hydrolase</keyword>
<evidence type="ECO:0000259" key="8">
    <source>
        <dbReference type="Pfam" id="PF01182"/>
    </source>
</evidence>
<dbReference type="GO" id="GO:0005975">
    <property type="term" value="P:carbohydrate metabolic process"/>
    <property type="evidence" value="ECO:0007669"/>
    <property type="project" value="UniProtKB-UniRule"/>
</dbReference>
<comment type="pathway">
    <text evidence="3 7">Carbohydrate degradation; pentose phosphate pathway; D-ribulose 5-phosphate from D-glucose 6-phosphate (oxidative stage): step 2/3.</text>
</comment>
<dbReference type="InterPro" id="IPR006148">
    <property type="entry name" value="Glc/Gal-6P_isomerase"/>
</dbReference>
<comment type="similarity">
    <text evidence="4 7">Belongs to the glucosamine/galactosamine-6-phosphate isomerase family. 6-phosphogluconolactonase subfamily.</text>
</comment>
<dbReference type="PANTHER" id="PTHR11054:SF0">
    <property type="entry name" value="6-PHOSPHOGLUCONOLACTONASE"/>
    <property type="match status" value="1"/>
</dbReference>
<dbReference type="RefSeq" id="WP_134762881.1">
    <property type="nucleotide sequence ID" value="NZ_SOZD01000004.1"/>
</dbReference>
<evidence type="ECO:0000313" key="10">
    <source>
        <dbReference type="Proteomes" id="UP000298179"/>
    </source>
</evidence>
<evidence type="ECO:0000256" key="5">
    <source>
        <dbReference type="ARBA" id="ARBA00013198"/>
    </source>
</evidence>
<dbReference type="NCBIfam" id="TIGR01198">
    <property type="entry name" value="pgl"/>
    <property type="match status" value="1"/>
</dbReference>
<evidence type="ECO:0000256" key="4">
    <source>
        <dbReference type="ARBA" id="ARBA00010662"/>
    </source>
</evidence>
<comment type="catalytic activity">
    <reaction evidence="1 7">
        <text>6-phospho-D-glucono-1,5-lactone + H2O = 6-phospho-D-gluconate + H(+)</text>
        <dbReference type="Rhea" id="RHEA:12556"/>
        <dbReference type="ChEBI" id="CHEBI:15377"/>
        <dbReference type="ChEBI" id="CHEBI:15378"/>
        <dbReference type="ChEBI" id="CHEBI:57955"/>
        <dbReference type="ChEBI" id="CHEBI:58759"/>
        <dbReference type="EC" id="3.1.1.31"/>
    </reaction>
</comment>